<accession>A0A3A9K8W3</accession>
<proteinExistence type="inferred from homology"/>
<dbReference type="InterPro" id="IPR049874">
    <property type="entry name" value="ROK_cs"/>
</dbReference>
<dbReference type="PANTHER" id="PTHR18964">
    <property type="entry name" value="ROK (REPRESSOR, ORF, KINASE) FAMILY"/>
    <property type="match status" value="1"/>
</dbReference>
<evidence type="ECO:0000256" key="1">
    <source>
        <dbReference type="ARBA" id="ARBA00006479"/>
    </source>
</evidence>
<keyword evidence="3" id="KW-1185">Reference proteome</keyword>
<sequence>MSNDYAVGIDIGGTKIAIGIVDSEGEICSSDKIDMDKEATPDYMVENISANIKSLLRHKDVKVSDLRGIGIGAPGPLNTTRGMITSPQNLPGWWDYPIVERVQQHFHAETNIVLENDANAAAVAEKWKGAGTTNENFVYVTISTGIGGGLFSNSKLLQGVSGNAGEIGHIVIDPSLGTCPCGQKGCWEFIASGTAISRRGSELKGYKLPTKKVIELANQGDVQMKQIRDQSFEYIGMGCVTLINMLDPEKIIIGGGVSQIGDPLFLSVRDYVSKFALNPTGRTTEIVPAGLQQSSGLIGAASLIHGNY</sequence>
<organism evidence="2 3">
    <name type="scientific">Salipaludibacillus neizhouensis</name>
    <dbReference type="NCBI Taxonomy" id="885475"/>
    <lineage>
        <taxon>Bacteria</taxon>
        <taxon>Bacillati</taxon>
        <taxon>Bacillota</taxon>
        <taxon>Bacilli</taxon>
        <taxon>Bacillales</taxon>
        <taxon>Bacillaceae</taxon>
    </lineage>
</organism>
<evidence type="ECO:0000313" key="3">
    <source>
        <dbReference type="Proteomes" id="UP000281498"/>
    </source>
</evidence>
<reference evidence="2 3" key="1">
    <citation type="submission" date="2017-10" db="EMBL/GenBank/DDBJ databases">
        <title>Bacillus sp. nov., a halophilic bacterium isolated from a Keqin Lake.</title>
        <authorList>
            <person name="Wang H."/>
        </authorList>
    </citation>
    <scope>NUCLEOTIDE SEQUENCE [LARGE SCALE GENOMIC DNA]</scope>
    <source>
        <strain evidence="2 3">KCTC 13187</strain>
    </source>
</reference>
<dbReference type="RefSeq" id="WP_110934620.1">
    <property type="nucleotide sequence ID" value="NZ_KZ614146.1"/>
</dbReference>
<dbReference type="InterPro" id="IPR043129">
    <property type="entry name" value="ATPase_NBD"/>
</dbReference>
<dbReference type="InterPro" id="IPR000600">
    <property type="entry name" value="ROK"/>
</dbReference>
<dbReference type="Proteomes" id="UP000281498">
    <property type="component" value="Unassembled WGS sequence"/>
</dbReference>
<comment type="caution">
    <text evidence="2">The sequence shown here is derived from an EMBL/GenBank/DDBJ whole genome shotgun (WGS) entry which is preliminary data.</text>
</comment>
<dbReference type="OrthoDB" id="9795247at2"/>
<dbReference type="AlphaFoldDB" id="A0A3A9K8W3"/>
<dbReference type="EMBL" id="PDOE01000005">
    <property type="protein sequence ID" value="RKL66962.1"/>
    <property type="molecule type" value="Genomic_DNA"/>
</dbReference>
<name>A0A3A9K8W3_9BACI</name>
<gene>
    <name evidence="2" type="ORF">CR203_14145</name>
</gene>
<comment type="similarity">
    <text evidence="1">Belongs to the ROK (NagC/XylR) family.</text>
</comment>
<dbReference type="PANTHER" id="PTHR18964:SF149">
    <property type="entry name" value="BIFUNCTIONAL UDP-N-ACETYLGLUCOSAMINE 2-EPIMERASE_N-ACETYLMANNOSAMINE KINASE"/>
    <property type="match status" value="1"/>
</dbReference>
<protein>
    <submittedName>
        <fullName evidence="2">Transcriptional regulator</fullName>
    </submittedName>
</protein>
<dbReference type="PROSITE" id="PS01125">
    <property type="entry name" value="ROK"/>
    <property type="match status" value="1"/>
</dbReference>
<dbReference type="Gene3D" id="3.30.420.40">
    <property type="match status" value="2"/>
</dbReference>
<dbReference type="CDD" id="cd24068">
    <property type="entry name" value="ASKHA_NBD_ROK_FnNanK-like"/>
    <property type="match status" value="1"/>
</dbReference>
<dbReference type="SUPFAM" id="SSF53067">
    <property type="entry name" value="Actin-like ATPase domain"/>
    <property type="match status" value="1"/>
</dbReference>
<dbReference type="Pfam" id="PF00480">
    <property type="entry name" value="ROK"/>
    <property type="match status" value="1"/>
</dbReference>
<evidence type="ECO:0000313" key="2">
    <source>
        <dbReference type="EMBL" id="RKL66962.1"/>
    </source>
</evidence>